<dbReference type="EMBL" id="NPKH01000020">
    <property type="protein sequence ID" value="PAP95021.1"/>
    <property type="molecule type" value="Genomic_DNA"/>
</dbReference>
<protein>
    <submittedName>
        <fullName evidence="1">Uncharacterized protein</fullName>
    </submittedName>
</protein>
<dbReference type="Proteomes" id="UP000215931">
    <property type="component" value="Unassembled WGS sequence"/>
</dbReference>
<dbReference type="AlphaFoldDB" id="A0A271KGQ9"/>
<evidence type="ECO:0000313" key="2">
    <source>
        <dbReference type="Proteomes" id="UP000215931"/>
    </source>
</evidence>
<gene>
    <name evidence="1" type="ORF">CIT31_13055</name>
</gene>
<organism evidence="1 2">
    <name type="scientific">Mesorhizobium wenxiniae</name>
    <dbReference type="NCBI Taxonomy" id="2014805"/>
    <lineage>
        <taxon>Bacteria</taxon>
        <taxon>Pseudomonadati</taxon>
        <taxon>Pseudomonadota</taxon>
        <taxon>Alphaproteobacteria</taxon>
        <taxon>Hyphomicrobiales</taxon>
        <taxon>Phyllobacteriaceae</taxon>
        <taxon>Mesorhizobium</taxon>
    </lineage>
</organism>
<evidence type="ECO:0000313" key="1">
    <source>
        <dbReference type="EMBL" id="PAP95021.1"/>
    </source>
</evidence>
<keyword evidence="2" id="KW-1185">Reference proteome</keyword>
<accession>A0A271KGQ9</accession>
<name>A0A271KGQ9_9HYPH</name>
<comment type="caution">
    <text evidence="1">The sequence shown here is derived from an EMBL/GenBank/DDBJ whole genome shotgun (WGS) entry which is preliminary data.</text>
</comment>
<proteinExistence type="predicted"/>
<sequence length="71" mass="8024">MLCQEINLTPEAKHGSQMWGGFLMDSLITDANDVTLAFEDYKWIALPLEHLCSMRCGPQAEKEGRSHKARC</sequence>
<reference evidence="1 2" key="1">
    <citation type="submission" date="2017-08" db="EMBL/GenBank/DDBJ databases">
        <title>Mesorhizobium wenxinae sp. nov., a novel rhizobial species isolated from root nodules of chickpea (Cicer arietinum L.).</title>
        <authorList>
            <person name="Zhang J."/>
        </authorList>
    </citation>
    <scope>NUCLEOTIDE SEQUENCE [LARGE SCALE GENOMIC DNA]</scope>
    <source>
        <strain evidence="2">WYCCWR 10019</strain>
    </source>
</reference>